<sequence>MVSPEVQAWAATYRFTSMMTARLEATLRSDCGMSLAEHDLLATLDSHGGTARMGELATALMLSKSGTTRLVAKLEVHNGWVVRVLRPEDRRAIWAELTAAGQEALVSSRPVHRATITDVLAGHVPDERFVDVADTLEQVIGALGWEPPSSSCAADLAPGRP</sequence>
<dbReference type="Pfam" id="PF12802">
    <property type="entry name" value="MarR_2"/>
    <property type="match status" value="1"/>
</dbReference>
<dbReference type="Gene3D" id="1.10.10.10">
    <property type="entry name" value="Winged helix-like DNA-binding domain superfamily/Winged helix DNA-binding domain"/>
    <property type="match status" value="1"/>
</dbReference>
<dbReference type="PANTHER" id="PTHR33164">
    <property type="entry name" value="TRANSCRIPTIONAL REGULATOR, MARR FAMILY"/>
    <property type="match status" value="1"/>
</dbReference>
<dbReference type="PANTHER" id="PTHR33164:SF57">
    <property type="entry name" value="MARR-FAMILY TRANSCRIPTIONAL REGULATOR"/>
    <property type="match status" value="1"/>
</dbReference>
<dbReference type="Proteomes" id="UP001501480">
    <property type="component" value="Unassembled WGS sequence"/>
</dbReference>
<dbReference type="EMBL" id="BAAAPY010000011">
    <property type="protein sequence ID" value="GAA2083614.1"/>
    <property type="molecule type" value="Genomic_DNA"/>
</dbReference>
<dbReference type="InterPro" id="IPR039422">
    <property type="entry name" value="MarR/SlyA-like"/>
</dbReference>
<dbReference type="InterPro" id="IPR036388">
    <property type="entry name" value="WH-like_DNA-bd_sf"/>
</dbReference>
<dbReference type="RefSeq" id="WP_344329516.1">
    <property type="nucleotide sequence ID" value="NZ_BAAAPY010000011.1"/>
</dbReference>
<feature type="domain" description="HTH marR-type" evidence="1">
    <location>
        <begin position="26"/>
        <end position="128"/>
    </location>
</feature>
<dbReference type="InterPro" id="IPR036390">
    <property type="entry name" value="WH_DNA-bd_sf"/>
</dbReference>
<dbReference type="InterPro" id="IPR000835">
    <property type="entry name" value="HTH_MarR-typ"/>
</dbReference>
<evidence type="ECO:0000259" key="1">
    <source>
        <dbReference type="SMART" id="SM00347"/>
    </source>
</evidence>
<proteinExistence type="predicted"/>
<evidence type="ECO:0000313" key="3">
    <source>
        <dbReference type="Proteomes" id="UP001501480"/>
    </source>
</evidence>
<comment type="caution">
    <text evidence="2">The sequence shown here is derived from an EMBL/GenBank/DDBJ whole genome shotgun (WGS) entry which is preliminary data.</text>
</comment>
<dbReference type="SMART" id="SM00347">
    <property type="entry name" value="HTH_MARR"/>
    <property type="match status" value="1"/>
</dbReference>
<reference evidence="2 3" key="1">
    <citation type="journal article" date="2019" name="Int. J. Syst. Evol. Microbiol.">
        <title>The Global Catalogue of Microorganisms (GCM) 10K type strain sequencing project: providing services to taxonomists for standard genome sequencing and annotation.</title>
        <authorList>
            <consortium name="The Broad Institute Genomics Platform"/>
            <consortium name="The Broad Institute Genome Sequencing Center for Infectious Disease"/>
            <person name="Wu L."/>
            <person name="Ma J."/>
        </authorList>
    </citation>
    <scope>NUCLEOTIDE SEQUENCE [LARGE SCALE GENOMIC DNA]</scope>
    <source>
        <strain evidence="2 3">JCM 15749</strain>
    </source>
</reference>
<organism evidence="2 3">
    <name type="scientific">Aeromicrobium halocynthiae</name>
    <dbReference type="NCBI Taxonomy" id="560557"/>
    <lineage>
        <taxon>Bacteria</taxon>
        <taxon>Bacillati</taxon>
        <taxon>Actinomycetota</taxon>
        <taxon>Actinomycetes</taxon>
        <taxon>Propionibacteriales</taxon>
        <taxon>Nocardioidaceae</taxon>
        <taxon>Aeromicrobium</taxon>
    </lineage>
</organism>
<evidence type="ECO:0000313" key="2">
    <source>
        <dbReference type="EMBL" id="GAA2083614.1"/>
    </source>
</evidence>
<keyword evidence="3" id="KW-1185">Reference proteome</keyword>
<gene>
    <name evidence="2" type="ORF">GCM10009821_25990</name>
</gene>
<protein>
    <recommendedName>
        <fullName evidence="1">HTH marR-type domain-containing protein</fullName>
    </recommendedName>
</protein>
<accession>A0ABN2W4M0</accession>
<dbReference type="SUPFAM" id="SSF46785">
    <property type="entry name" value="Winged helix' DNA-binding domain"/>
    <property type="match status" value="1"/>
</dbReference>
<name>A0ABN2W4M0_9ACTN</name>